<gene>
    <name evidence="4" type="ORF">KIW84_061647</name>
</gene>
<name>A0A9D4W4T2_PEA</name>
<dbReference type="AlphaFoldDB" id="A0A9D4W4T2"/>
<dbReference type="Gramene" id="Psat06G0164700-T1">
    <property type="protein sequence ID" value="KAI5395127.1"/>
    <property type="gene ID" value="KIW84_061647"/>
</dbReference>
<feature type="compositionally biased region" description="Basic and acidic residues" evidence="3">
    <location>
        <begin position="140"/>
        <end position="158"/>
    </location>
</feature>
<dbReference type="Proteomes" id="UP001058974">
    <property type="component" value="Chromosome 6"/>
</dbReference>
<proteinExistence type="predicted"/>
<protein>
    <recommendedName>
        <fullName evidence="2">ACT domain-containing protein ACR</fullName>
    </recommendedName>
    <alternativeName>
        <fullName evidence="2">Protein ACT DOMAIN REPEATS</fullName>
    </alternativeName>
</protein>
<dbReference type="PANTHER" id="PTHR31096:SF6">
    <property type="entry name" value="ACT DOMAIN-CONTAINING PROTEIN ACR8"/>
    <property type="match status" value="1"/>
</dbReference>
<comment type="function">
    <text evidence="2">Binds amino acids.</text>
</comment>
<evidence type="ECO:0000313" key="4">
    <source>
        <dbReference type="EMBL" id="KAI5395127.1"/>
    </source>
</evidence>
<dbReference type="InterPro" id="IPR040217">
    <property type="entry name" value="ACR1-12"/>
</dbReference>
<sequence length="158" mass="18595">MMFVDRDYERNPILKLIYGDTVVTVQNWEEMGLFSCEFQCKDFIKLIFDVVCNSTDMEYVVFHTTINTNSNRTYLEFYIRHIDGTSISSEPERQCVIQCLKAYVKRRAFEGVQLELCIEDKKGLLSEVMRTLRENGVNVTREDHEKAKREDQSKSLEV</sequence>
<evidence type="ECO:0000256" key="3">
    <source>
        <dbReference type="SAM" id="MobiDB-lite"/>
    </source>
</evidence>
<reference evidence="4 5" key="1">
    <citation type="journal article" date="2022" name="Nat. Genet.">
        <title>Improved pea reference genome and pan-genome highlight genomic features and evolutionary characteristics.</title>
        <authorList>
            <person name="Yang T."/>
            <person name="Liu R."/>
            <person name="Luo Y."/>
            <person name="Hu S."/>
            <person name="Wang D."/>
            <person name="Wang C."/>
            <person name="Pandey M.K."/>
            <person name="Ge S."/>
            <person name="Xu Q."/>
            <person name="Li N."/>
            <person name="Li G."/>
            <person name="Huang Y."/>
            <person name="Saxena R.K."/>
            <person name="Ji Y."/>
            <person name="Li M."/>
            <person name="Yan X."/>
            <person name="He Y."/>
            <person name="Liu Y."/>
            <person name="Wang X."/>
            <person name="Xiang C."/>
            <person name="Varshney R.K."/>
            <person name="Ding H."/>
            <person name="Gao S."/>
            <person name="Zong X."/>
        </authorList>
    </citation>
    <scope>NUCLEOTIDE SEQUENCE [LARGE SCALE GENOMIC DNA]</scope>
    <source>
        <strain evidence="4 5">cv. Zhongwan 6</strain>
    </source>
</reference>
<dbReference type="EMBL" id="JAMSHJ010000006">
    <property type="protein sequence ID" value="KAI5395127.1"/>
    <property type="molecule type" value="Genomic_DNA"/>
</dbReference>
<comment type="caution">
    <text evidence="4">The sequence shown here is derived from an EMBL/GenBank/DDBJ whole genome shotgun (WGS) entry which is preliminary data.</text>
</comment>
<evidence type="ECO:0000313" key="5">
    <source>
        <dbReference type="Proteomes" id="UP001058974"/>
    </source>
</evidence>
<dbReference type="PANTHER" id="PTHR31096">
    <property type="entry name" value="ACT DOMAIN-CONTAINING PROTEIN ACR4-RELATED"/>
    <property type="match status" value="1"/>
</dbReference>
<keyword evidence="5" id="KW-1185">Reference proteome</keyword>
<keyword evidence="1 2" id="KW-0677">Repeat</keyword>
<evidence type="ECO:0000256" key="1">
    <source>
        <dbReference type="ARBA" id="ARBA00022737"/>
    </source>
</evidence>
<feature type="region of interest" description="Disordered" evidence="3">
    <location>
        <begin position="139"/>
        <end position="158"/>
    </location>
</feature>
<evidence type="ECO:0000256" key="2">
    <source>
        <dbReference type="RuleBase" id="RU369043"/>
    </source>
</evidence>
<dbReference type="GO" id="GO:0016597">
    <property type="term" value="F:amino acid binding"/>
    <property type="evidence" value="ECO:0007669"/>
    <property type="project" value="UniProtKB-UniRule"/>
</dbReference>
<organism evidence="4 5">
    <name type="scientific">Pisum sativum</name>
    <name type="common">Garden pea</name>
    <name type="synonym">Lathyrus oleraceus</name>
    <dbReference type="NCBI Taxonomy" id="3888"/>
    <lineage>
        <taxon>Eukaryota</taxon>
        <taxon>Viridiplantae</taxon>
        <taxon>Streptophyta</taxon>
        <taxon>Embryophyta</taxon>
        <taxon>Tracheophyta</taxon>
        <taxon>Spermatophyta</taxon>
        <taxon>Magnoliopsida</taxon>
        <taxon>eudicotyledons</taxon>
        <taxon>Gunneridae</taxon>
        <taxon>Pentapetalae</taxon>
        <taxon>rosids</taxon>
        <taxon>fabids</taxon>
        <taxon>Fabales</taxon>
        <taxon>Fabaceae</taxon>
        <taxon>Papilionoideae</taxon>
        <taxon>50 kb inversion clade</taxon>
        <taxon>NPAAA clade</taxon>
        <taxon>Hologalegina</taxon>
        <taxon>IRL clade</taxon>
        <taxon>Fabeae</taxon>
        <taxon>Lathyrus</taxon>
    </lineage>
</organism>
<accession>A0A9D4W4T2</accession>